<dbReference type="Proteomes" id="UP001242995">
    <property type="component" value="Unassembled WGS sequence"/>
</dbReference>
<dbReference type="EMBL" id="JAUSRG010000014">
    <property type="protein sequence ID" value="MDP9906826.1"/>
    <property type="molecule type" value="Genomic_DNA"/>
</dbReference>
<organism evidence="1 4">
    <name type="scientific">Arthrobacter bambusae</name>
    <dbReference type="NCBI Taxonomy" id="1338426"/>
    <lineage>
        <taxon>Bacteria</taxon>
        <taxon>Bacillati</taxon>
        <taxon>Actinomycetota</taxon>
        <taxon>Actinomycetes</taxon>
        <taxon>Micrococcales</taxon>
        <taxon>Micrococcaceae</taxon>
        <taxon>Arthrobacter</taxon>
    </lineage>
</organism>
<evidence type="ECO:0000313" key="4">
    <source>
        <dbReference type="Proteomes" id="UP001242995"/>
    </source>
</evidence>
<comment type="caution">
    <text evidence="1">The sequence shown here is derived from an EMBL/GenBank/DDBJ whole genome shotgun (WGS) entry which is preliminary data.</text>
</comment>
<gene>
    <name evidence="1" type="ORF">J2S90_003813</name>
    <name evidence="2" type="ORF">J2S93_003852</name>
</gene>
<evidence type="ECO:0000313" key="3">
    <source>
        <dbReference type="Proteomes" id="UP001230951"/>
    </source>
</evidence>
<sequence>MTTQLAANQKRMTELIQQSPAAPLLEMVGAGAVTVATVLTA</sequence>
<protein>
    <submittedName>
        <fullName evidence="1">Uncharacterized protein</fullName>
    </submittedName>
</protein>
<dbReference type="EMBL" id="JAUSTF010000012">
    <property type="protein sequence ID" value="MDQ0182399.1"/>
    <property type="molecule type" value="Genomic_DNA"/>
</dbReference>
<dbReference type="AlphaFoldDB" id="A0AAW8DL54"/>
<dbReference type="Proteomes" id="UP001230951">
    <property type="component" value="Unassembled WGS sequence"/>
</dbReference>
<accession>A0AAW8DL54</accession>
<evidence type="ECO:0000313" key="2">
    <source>
        <dbReference type="EMBL" id="MDQ0182399.1"/>
    </source>
</evidence>
<evidence type="ECO:0000313" key="1">
    <source>
        <dbReference type="EMBL" id="MDP9906826.1"/>
    </source>
</evidence>
<keyword evidence="3" id="KW-1185">Reference proteome</keyword>
<name>A0AAW8DL54_9MICC</name>
<proteinExistence type="predicted"/>
<reference evidence="1 3" key="1">
    <citation type="submission" date="2023-07" db="EMBL/GenBank/DDBJ databases">
        <title>Sorghum-associated microbial communities from plants grown in Nebraska, USA.</title>
        <authorList>
            <person name="Schachtman D."/>
        </authorList>
    </citation>
    <scope>NUCLEOTIDE SEQUENCE</scope>
    <source>
        <strain evidence="1">DS1006</strain>
        <strain evidence="2 3">DS1016</strain>
    </source>
</reference>